<name>A0A2T2NP42_CORCC</name>
<proteinExistence type="predicted"/>
<dbReference type="EMBL" id="KZ678135">
    <property type="protein sequence ID" value="PSN67201.1"/>
    <property type="molecule type" value="Genomic_DNA"/>
</dbReference>
<evidence type="ECO:0000313" key="2">
    <source>
        <dbReference type="Proteomes" id="UP000240883"/>
    </source>
</evidence>
<evidence type="ECO:0000313" key="1">
    <source>
        <dbReference type="EMBL" id="PSN67201.1"/>
    </source>
</evidence>
<accession>A0A2T2NP42</accession>
<dbReference type="Proteomes" id="UP000240883">
    <property type="component" value="Unassembled WGS sequence"/>
</dbReference>
<gene>
    <name evidence="1" type="ORF">BS50DRAFT_634609</name>
</gene>
<sequence length="293" mass="32341">MSIGSRPDAAPRAQETARLPSSNHIAVWLREANSSKCPLSTPRRLQREVTVCSHQHRHKKSSYRLAVQASLCKGLPSQDRNAGRSTTYIWTRKSFYYCTQSSLNCSPPLLIANPCLFACDLPLPPPPASAQEHVFLSRIALERGLSQHTPAYQKIPISATRPALRPNIQDLRTLPTPSSQAASALWRPNTTRETNSVELLPPLLIACFHPVSIAPELSSSSPLPPPAQSHSSPATIQHLASLSATHNGALLRTFQEHIGLGPSRKILVAAREKWFCAWRFRFETLLLQLAHIA</sequence>
<dbReference type="AlphaFoldDB" id="A0A2T2NP42"/>
<protein>
    <submittedName>
        <fullName evidence="1">Uncharacterized protein</fullName>
    </submittedName>
</protein>
<reference evidence="1 2" key="1">
    <citation type="journal article" date="2018" name="Front. Microbiol.">
        <title>Genome-Wide Analysis of Corynespora cassiicola Leaf Fall Disease Putative Effectors.</title>
        <authorList>
            <person name="Lopez D."/>
            <person name="Ribeiro S."/>
            <person name="Label P."/>
            <person name="Fumanal B."/>
            <person name="Venisse J.S."/>
            <person name="Kohler A."/>
            <person name="de Oliveira R.R."/>
            <person name="Labutti K."/>
            <person name="Lipzen A."/>
            <person name="Lail K."/>
            <person name="Bauer D."/>
            <person name="Ohm R.A."/>
            <person name="Barry K.W."/>
            <person name="Spatafora J."/>
            <person name="Grigoriev I.V."/>
            <person name="Martin F.M."/>
            <person name="Pujade-Renaud V."/>
        </authorList>
    </citation>
    <scope>NUCLEOTIDE SEQUENCE [LARGE SCALE GENOMIC DNA]</scope>
    <source>
        <strain evidence="1 2">Philippines</strain>
    </source>
</reference>
<keyword evidence="2" id="KW-1185">Reference proteome</keyword>
<organism evidence="1 2">
    <name type="scientific">Corynespora cassiicola Philippines</name>
    <dbReference type="NCBI Taxonomy" id="1448308"/>
    <lineage>
        <taxon>Eukaryota</taxon>
        <taxon>Fungi</taxon>
        <taxon>Dikarya</taxon>
        <taxon>Ascomycota</taxon>
        <taxon>Pezizomycotina</taxon>
        <taxon>Dothideomycetes</taxon>
        <taxon>Pleosporomycetidae</taxon>
        <taxon>Pleosporales</taxon>
        <taxon>Corynesporascaceae</taxon>
        <taxon>Corynespora</taxon>
    </lineage>
</organism>